<evidence type="ECO:0000313" key="3">
    <source>
        <dbReference type="Proteomes" id="UP001333996"/>
    </source>
</evidence>
<proteinExistence type="predicted"/>
<dbReference type="PROSITE" id="PS50943">
    <property type="entry name" value="HTH_CROC1"/>
    <property type="match status" value="1"/>
</dbReference>
<keyword evidence="3" id="KW-1185">Reference proteome</keyword>
<accession>A0ABU7FIR7</accession>
<evidence type="ECO:0000259" key="1">
    <source>
        <dbReference type="PROSITE" id="PS50943"/>
    </source>
</evidence>
<sequence>MPATLTAPHMAPVLPLPVPRPEPIRRTGTGRCCPVCAEPRCADAEFCRAYFADRDWINCLDCGGTGYDTSEFQIWCPTCGGAKVVEAGGAGMSPAVITPLTDATAPPVQPPRTALRASDTPLSRARVARGWSQRKVVRALRLLAESWGWEVAAESSLTVQISRWENGVNRPSQTYQVLLCALFRATPQDLGFTRTGNTTLADRIDALEHLVSDLAAQLETAVAA</sequence>
<evidence type="ECO:0000313" key="2">
    <source>
        <dbReference type="EMBL" id="MED7824022.1"/>
    </source>
</evidence>
<dbReference type="EMBL" id="JAYWVC010000060">
    <property type="protein sequence ID" value="MED7824022.1"/>
    <property type="molecule type" value="Genomic_DNA"/>
</dbReference>
<protein>
    <recommendedName>
        <fullName evidence="1">HTH cro/C1-type domain-containing protein</fullName>
    </recommendedName>
</protein>
<dbReference type="Gene3D" id="1.10.260.40">
    <property type="entry name" value="lambda repressor-like DNA-binding domains"/>
    <property type="match status" value="1"/>
</dbReference>
<gene>
    <name evidence="2" type="ORF">VXC91_19050</name>
</gene>
<comment type="caution">
    <text evidence="2">The sequence shown here is derived from an EMBL/GenBank/DDBJ whole genome shotgun (WGS) entry which is preliminary data.</text>
</comment>
<name>A0ABU7FIR7_9ACTN</name>
<organism evidence="2 3">
    <name type="scientific">Streptomyces chiangmaiensis</name>
    <dbReference type="NCBI Taxonomy" id="766497"/>
    <lineage>
        <taxon>Bacteria</taxon>
        <taxon>Bacillati</taxon>
        <taxon>Actinomycetota</taxon>
        <taxon>Actinomycetes</taxon>
        <taxon>Kitasatosporales</taxon>
        <taxon>Streptomycetaceae</taxon>
        <taxon>Streptomyces</taxon>
    </lineage>
</organism>
<dbReference type="InterPro" id="IPR001387">
    <property type="entry name" value="Cro/C1-type_HTH"/>
</dbReference>
<dbReference type="InterPro" id="IPR010982">
    <property type="entry name" value="Lambda_DNA-bd_dom_sf"/>
</dbReference>
<reference evidence="2" key="1">
    <citation type="submission" date="2024-01" db="EMBL/GenBank/DDBJ databases">
        <title>First draft genome sequence data of TA4-1, the type strain of Gram-positive actinobacterium Streptomyces chiangmaiensis.</title>
        <authorList>
            <person name="Yasawong M."/>
            <person name="Nantapong N."/>
        </authorList>
    </citation>
    <scope>NUCLEOTIDE SEQUENCE</scope>
    <source>
        <strain evidence="2">TA4-1</strain>
    </source>
</reference>
<feature type="domain" description="HTH cro/C1-type" evidence="1">
    <location>
        <begin position="150"/>
        <end position="190"/>
    </location>
</feature>
<dbReference type="Proteomes" id="UP001333996">
    <property type="component" value="Unassembled WGS sequence"/>
</dbReference>
<dbReference type="RefSeq" id="WP_329508479.1">
    <property type="nucleotide sequence ID" value="NZ_BAAAYZ010000001.1"/>
</dbReference>
<dbReference type="CDD" id="cd00093">
    <property type="entry name" value="HTH_XRE"/>
    <property type="match status" value="1"/>
</dbReference>